<comment type="caution">
    <text evidence="2">The sequence shown here is derived from an EMBL/GenBank/DDBJ whole genome shotgun (WGS) entry which is preliminary data.</text>
</comment>
<evidence type="ECO:0000313" key="3">
    <source>
        <dbReference type="Proteomes" id="UP000034947"/>
    </source>
</evidence>
<keyword evidence="1" id="KW-1133">Transmembrane helix</keyword>
<dbReference type="AlphaFoldDB" id="A0A0F8XPQ4"/>
<dbReference type="Proteomes" id="UP000034947">
    <property type="component" value="Unassembled WGS sequence"/>
</dbReference>
<keyword evidence="1" id="KW-0472">Membrane</keyword>
<protein>
    <submittedName>
        <fullName evidence="2">Uncharacterized protein</fullName>
    </submittedName>
</protein>
<keyword evidence="3" id="KW-1185">Reference proteome</keyword>
<name>A0A0F8XPQ4_9EURO</name>
<dbReference type="OrthoDB" id="1896086at2759"/>
<keyword evidence="1" id="KW-0812">Transmembrane</keyword>
<dbReference type="InterPro" id="IPR029167">
    <property type="entry name" value="Mug117"/>
</dbReference>
<accession>A0A0F8XPQ4</accession>
<dbReference type="Pfam" id="PF15474">
    <property type="entry name" value="MU117"/>
    <property type="match status" value="1"/>
</dbReference>
<reference evidence="2 3" key="1">
    <citation type="submission" date="2015-02" db="EMBL/GenBank/DDBJ databases">
        <title>Draft Genome Sequences of Two Closely-Related Aflatoxigenic Aspergillus Species Obtained from the Cote d'Ivoire.</title>
        <authorList>
            <person name="Moore G.G."/>
            <person name="Beltz S.B."/>
            <person name="Mack B.M."/>
        </authorList>
    </citation>
    <scope>NUCLEOTIDE SEQUENCE [LARGE SCALE GENOMIC DNA]</scope>
    <source>
        <strain evidence="2 3">SRRC1432</strain>
    </source>
</reference>
<proteinExistence type="predicted"/>
<dbReference type="EMBL" id="JYKN01000148">
    <property type="protein sequence ID" value="KKK25547.1"/>
    <property type="molecule type" value="Genomic_DNA"/>
</dbReference>
<feature type="transmembrane region" description="Helical" evidence="1">
    <location>
        <begin position="6"/>
        <end position="26"/>
    </location>
</feature>
<organism evidence="2 3">
    <name type="scientific">Aspergillus ochraceoroseus</name>
    <dbReference type="NCBI Taxonomy" id="138278"/>
    <lineage>
        <taxon>Eukaryota</taxon>
        <taxon>Fungi</taxon>
        <taxon>Dikarya</taxon>
        <taxon>Ascomycota</taxon>
        <taxon>Pezizomycotina</taxon>
        <taxon>Eurotiomycetes</taxon>
        <taxon>Eurotiomycetidae</taxon>
        <taxon>Eurotiales</taxon>
        <taxon>Aspergillaceae</taxon>
        <taxon>Aspergillus</taxon>
        <taxon>Aspergillus subgen. Nidulantes</taxon>
    </lineage>
</organism>
<evidence type="ECO:0000256" key="1">
    <source>
        <dbReference type="SAM" id="Phobius"/>
    </source>
</evidence>
<dbReference type="VEuPathDB" id="FungiDB:P175DRAFT_0445847"/>
<sequence>MKLTNTAIYAITAMATIVTAVPSLVVGGENFFLFNGEESVMVETDSFAANTTNILQVLAEGDVDCKGSAFCERLGSSCDDAYRKVIPSNTYTTNYDAANTGTCSGTCGLFVSGSHCTVIGQDLMDAYNDIRNRGHCSHCGRKHIADGCMIKIDRVTGC</sequence>
<gene>
    <name evidence="2" type="ORF">AOCH_001368</name>
</gene>
<evidence type="ECO:0000313" key="2">
    <source>
        <dbReference type="EMBL" id="KKK25547.1"/>
    </source>
</evidence>